<protein>
    <recommendedName>
        <fullName evidence="3">F-box domain-containing protein</fullName>
    </recommendedName>
</protein>
<dbReference type="Gene3D" id="3.80.10.10">
    <property type="entry name" value="Ribonuclease Inhibitor"/>
    <property type="match status" value="1"/>
</dbReference>
<reference evidence="1 2" key="1">
    <citation type="submission" date="2020-07" db="EMBL/GenBank/DDBJ databases">
        <title>Comparative genomics of pyrophilous fungi reveals a link between fire events and developmental genes.</title>
        <authorList>
            <consortium name="DOE Joint Genome Institute"/>
            <person name="Steindorff A.S."/>
            <person name="Carver A."/>
            <person name="Calhoun S."/>
            <person name="Stillman K."/>
            <person name="Liu H."/>
            <person name="Lipzen A."/>
            <person name="Pangilinan J."/>
            <person name="Labutti K."/>
            <person name="Bruns T.D."/>
            <person name="Grigoriev I.V."/>
        </authorList>
    </citation>
    <scope>NUCLEOTIDE SEQUENCE [LARGE SCALE GENOMIC DNA]</scope>
    <source>
        <strain evidence="1 2">CBS 144469</strain>
    </source>
</reference>
<dbReference type="EMBL" id="JACGCI010000040">
    <property type="protein sequence ID" value="KAF6753232.1"/>
    <property type="molecule type" value="Genomic_DNA"/>
</dbReference>
<comment type="caution">
    <text evidence="1">The sequence shown here is derived from an EMBL/GenBank/DDBJ whole genome shotgun (WGS) entry which is preliminary data.</text>
</comment>
<evidence type="ECO:0008006" key="3">
    <source>
        <dbReference type="Google" id="ProtNLM"/>
    </source>
</evidence>
<sequence length="500" mass="56369">MFDSVSPDIIPLILQNLDRKSLLAAILTERRFAEPGLNQLWRDIDSFQPLVSCLPGDLFIVRPFPGGRLYDLKRPVELSDFRRYRDQYAFRIRTLRVNYAAATMKMTGELLLALHFATSHIPGALFPRLREVRWASPGGSVSSHLPLFLPPTLSSLLFYGPQGPLQETSLHVIAQRVTSLQTLCISSPDANPLFIDKFITKSLQGHNLQKLEMPHASMVTLQHLSTLPQLEAIHLFEQFSLPCTYPPGEPPILPTEDRFPALKALEIRAERLSDFLGIIQFFPPRNCLQSLSVDTDELATFTEIQDVVSTIALHLNPSTFQNLNLVTNTNRDGYNEPLDRTPDELVDISPLFRFGLLRTCRLELPSHDISFSQDHITQMATSWTRMEALILQEAVSTRTPTLDHRGIVELLAGMPALREVCLRFDASRIQGNETPTFTPHGLSSMTICQSPIQSPSRVAQFLAAHCPSLKKLPRAYVEHKYAAPLVMDRWIEVARLLALR</sequence>
<organism evidence="1 2">
    <name type="scientific">Ephemerocybe angulata</name>
    <dbReference type="NCBI Taxonomy" id="980116"/>
    <lineage>
        <taxon>Eukaryota</taxon>
        <taxon>Fungi</taxon>
        <taxon>Dikarya</taxon>
        <taxon>Basidiomycota</taxon>
        <taxon>Agaricomycotina</taxon>
        <taxon>Agaricomycetes</taxon>
        <taxon>Agaricomycetidae</taxon>
        <taxon>Agaricales</taxon>
        <taxon>Agaricineae</taxon>
        <taxon>Psathyrellaceae</taxon>
        <taxon>Ephemerocybe</taxon>
    </lineage>
</organism>
<evidence type="ECO:0000313" key="1">
    <source>
        <dbReference type="EMBL" id="KAF6753232.1"/>
    </source>
</evidence>
<dbReference type="OrthoDB" id="2841072at2759"/>
<evidence type="ECO:0000313" key="2">
    <source>
        <dbReference type="Proteomes" id="UP000521943"/>
    </source>
</evidence>
<dbReference type="Proteomes" id="UP000521943">
    <property type="component" value="Unassembled WGS sequence"/>
</dbReference>
<accession>A0A8H6HVN5</accession>
<gene>
    <name evidence="1" type="ORF">DFP72DRAFT_902286</name>
</gene>
<keyword evidence="2" id="KW-1185">Reference proteome</keyword>
<dbReference type="AlphaFoldDB" id="A0A8H6HVN5"/>
<proteinExistence type="predicted"/>
<dbReference type="InterPro" id="IPR032675">
    <property type="entry name" value="LRR_dom_sf"/>
</dbReference>
<name>A0A8H6HVN5_9AGAR</name>